<name>A0A7C8M952_9PLEO</name>
<proteinExistence type="predicted"/>
<dbReference type="OrthoDB" id="3792817at2759"/>
<evidence type="ECO:0000313" key="2">
    <source>
        <dbReference type="EMBL" id="KAF2872156.1"/>
    </source>
</evidence>
<feature type="compositionally biased region" description="Low complexity" evidence="1">
    <location>
        <begin position="109"/>
        <end position="123"/>
    </location>
</feature>
<evidence type="ECO:0000313" key="3">
    <source>
        <dbReference type="Proteomes" id="UP000481861"/>
    </source>
</evidence>
<gene>
    <name evidence="2" type="ORF">BDV95DRAFT_594415</name>
</gene>
<dbReference type="Proteomes" id="UP000481861">
    <property type="component" value="Unassembled WGS sequence"/>
</dbReference>
<dbReference type="AlphaFoldDB" id="A0A7C8M952"/>
<comment type="caution">
    <text evidence="2">The sequence shown here is derived from an EMBL/GenBank/DDBJ whole genome shotgun (WGS) entry which is preliminary data.</text>
</comment>
<reference evidence="2 3" key="1">
    <citation type="submission" date="2020-01" db="EMBL/GenBank/DDBJ databases">
        <authorList>
            <consortium name="DOE Joint Genome Institute"/>
            <person name="Haridas S."/>
            <person name="Albert R."/>
            <person name="Binder M."/>
            <person name="Bloem J."/>
            <person name="Labutti K."/>
            <person name="Salamov A."/>
            <person name="Andreopoulos B."/>
            <person name="Baker S.E."/>
            <person name="Barry K."/>
            <person name="Bills G."/>
            <person name="Bluhm B.H."/>
            <person name="Cannon C."/>
            <person name="Castanera R."/>
            <person name="Culley D.E."/>
            <person name="Daum C."/>
            <person name="Ezra D."/>
            <person name="Gonzalez J.B."/>
            <person name="Henrissat B."/>
            <person name="Kuo A."/>
            <person name="Liang C."/>
            <person name="Lipzen A."/>
            <person name="Lutzoni F."/>
            <person name="Magnuson J."/>
            <person name="Mondo S."/>
            <person name="Nolan M."/>
            <person name="Ohm R."/>
            <person name="Pangilinan J."/>
            <person name="Park H.-J.H."/>
            <person name="Ramirez L."/>
            <person name="Alfaro M."/>
            <person name="Sun H."/>
            <person name="Tritt A."/>
            <person name="Yoshinaga Y."/>
            <person name="Zwiers L.-H.L."/>
            <person name="Turgeon B.G."/>
            <person name="Goodwin S.B."/>
            <person name="Spatafora J.W."/>
            <person name="Crous P.W."/>
            <person name="Grigoriev I.V."/>
        </authorList>
    </citation>
    <scope>NUCLEOTIDE SEQUENCE [LARGE SCALE GENOMIC DNA]</scope>
    <source>
        <strain evidence="2 3">CBS 611.86</strain>
    </source>
</reference>
<protein>
    <submittedName>
        <fullName evidence="2">Uncharacterized protein</fullName>
    </submittedName>
</protein>
<evidence type="ECO:0000256" key="1">
    <source>
        <dbReference type="SAM" id="MobiDB-lite"/>
    </source>
</evidence>
<feature type="compositionally biased region" description="Low complexity" evidence="1">
    <location>
        <begin position="149"/>
        <end position="171"/>
    </location>
</feature>
<keyword evidence="3" id="KW-1185">Reference proteome</keyword>
<accession>A0A7C8M952</accession>
<sequence>MADDNTLIRKPDAKNMLVYISRLTGIHAVEIGVAYYYRGHYLYEPNGNPVVPVPFTSKREGFQMKRQPADSAPRYDAFAVSLVPESEVAALYHGVMNREYMPPTPETDSGSISEHPSPSIEPSTGGPFTTQFFSPHDRANFLANSAPGSRSHSPNYSPNYSPNHSPKPSSSAWLPKVASMTRLNQLRAQEGLPLSIGKLSADWIDDQKISAIINKLTKDPRDARGTLDPIEDQKISAIINKLTKDPRDARGTFDWSTVPTGPKSMVDVLRHQTAAATPPPSVAPVGPPAGSMTPIGTGRPVAPPAAAMAPIGTGRPIKSTTTGRPRGASLILNEAYNAKHPSNSPRLASALPAIRLTTAAASKPVPLAADSEEADADGYLSIKSLVPSTCALETHGEEYDGDTVTFAHQTEFVRQTQGGYVGDYPVLEVNGRQMVDWYMLTKEVKEKERVEWLRGGQRLRWAERGSTESGEKSWC</sequence>
<feature type="region of interest" description="Disordered" evidence="1">
    <location>
        <begin position="99"/>
        <end position="172"/>
    </location>
</feature>
<dbReference type="EMBL" id="JAADJZ010000010">
    <property type="protein sequence ID" value="KAF2872156.1"/>
    <property type="molecule type" value="Genomic_DNA"/>
</dbReference>
<organism evidence="2 3">
    <name type="scientific">Massariosphaeria phaeospora</name>
    <dbReference type="NCBI Taxonomy" id="100035"/>
    <lineage>
        <taxon>Eukaryota</taxon>
        <taxon>Fungi</taxon>
        <taxon>Dikarya</taxon>
        <taxon>Ascomycota</taxon>
        <taxon>Pezizomycotina</taxon>
        <taxon>Dothideomycetes</taxon>
        <taxon>Pleosporomycetidae</taxon>
        <taxon>Pleosporales</taxon>
        <taxon>Pleosporales incertae sedis</taxon>
        <taxon>Massariosphaeria</taxon>
    </lineage>
</organism>